<name>A0ABV8AMD8_9FLAO</name>
<comment type="caution">
    <text evidence="4">The sequence shown here is derived from an EMBL/GenBank/DDBJ whole genome shotgun (WGS) entry which is preliminary data.</text>
</comment>
<dbReference type="PROSITE" id="PS51755">
    <property type="entry name" value="OMPR_PHOB"/>
    <property type="match status" value="1"/>
</dbReference>
<dbReference type="RefSeq" id="WP_386101977.1">
    <property type="nucleotide sequence ID" value="NZ_JBHSAT010000022.1"/>
</dbReference>
<dbReference type="Proteomes" id="UP001595812">
    <property type="component" value="Unassembled WGS sequence"/>
</dbReference>
<dbReference type="Pfam" id="PF00486">
    <property type="entry name" value="Trans_reg_C"/>
    <property type="match status" value="1"/>
</dbReference>
<feature type="domain" description="OmpR/PhoB-type" evidence="3">
    <location>
        <begin position="1"/>
        <end position="74"/>
    </location>
</feature>
<accession>A0ABV8AMD8</accession>
<reference evidence="5" key="1">
    <citation type="journal article" date="2019" name="Int. J. Syst. Evol. Microbiol.">
        <title>The Global Catalogue of Microorganisms (GCM) 10K type strain sequencing project: providing services to taxonomists for standard genome sequencing and annotation.</title>
        <authorList>
            <consortium name="The Broad Institute Genomics Platform"/>
            <consortium name="The Broad Institute Genome Sequencing Center for Infectious Disease"/>
            <person name="Wu L."/>
            <person name="Ma J."/>
        </authorList>
    </citation>
    <scope>NUCLEOTIDE SEQUENCE [LARGE SCALE GENOMIC DNA]</scope>
    <source>
        <strain evidence="5">CECT 8979</strain>
    </source>
</reference>
<evidence type="ECO:0000313" key="4">
    <source>
        <dbReference type="EMBL" id="MFC3878041.1"/>
    </source>
</evidence>
<evidence type="ECO:0000256" key="1">
    <source>
        <dbReference type="ARBA" id="ARBA00023125"/>
    </source>
</evidence>
<protein>
    <submittedName>
        <fullName evidence="4">Helix-turn-helix domain-containing protein</fullName>
    </submittedName>
</protein>
<dbReference type="CDD" id="cd00383">
    <property type="entry name" value="trans_reg_C"/>
    <property type="match status" value="1"/>
</dbReference>
<evidence type="ECO:0000256" key="2">
    <source>
        <dbReference type="PROSITE-ProRule" id="PRU01091"/>
    </source>
</evidence>
<dbReference type="InterPro" id="IPR036388">
    <property type="entry name" value="WH-like_DNA-bd_sf"/>
</dbReference>
<dbReference type="Gene3D" id="1.10.10.10">
    <property type="entry name" value="Winged helix-like DNA-binding domain superfamily/Winged helix DNA-binding domain"/>
    <property type="match status" value="1"/>
</dbReference>
<evidence type="ECO:0000313" key="5">
    <source>
        <dbReference type="Proteomes" id="UP001595812"/>
    </source>
</evidence>
<dbReference type="SMART" id="SM00862">
    <property type="entry name" value="Trans_reg_C"/>
    <property type="match status" value="1"/>
</dbReference>
<keyword evidence="5" id="KW-1185">Reference proteome</keyword>
<dbReference type="EMBL" id="JBHSAT010000022">
    <property type="protein sequence ID" value="MFC3878041.1"/>
    <property type="molecule type" value="Genomic_DNA"/>
</dbReference>
<evidence type="ECO:0000259" key="3">
    <source>
        <dbReference type="PROSITE" id="PS51755"/>
    </source>
</evidence>
<organism evidence="4 5">
    <name type="scientific">Winogradskyella maritima</name>
    <dbReference type="NCBI Taxonomy" id="1517766"/>
    <lineage>
        <taxon>Bacteria</taxon>
        <taxon>Pseudomonadati</taxon>
        <taxon>Bacteroidota</taxon>
        <taxon>Flavobacteriia</taxon>
        <taxon>Flavobacteriales</taxon>
        <taxon>Flavobacteriaceae</taxon>
        <taxon>Winogradskyella</taxon>
    </lineage>
</organism>
<dbReference type="SUPFAM" id="SSF46894">
    <property type="entry name" value="C-terminal effector domain of the bipartite response regulators"/>
    <property type="match status" value="1"/>
</dbReference>
<keyword evidence="1 2" id="KW-0238">DNA-binding</keyword>
<dbReference type="InterPro" id="IPR001867">
    <property type="entry name" value="OmpR/PhoB-type_DNA-bd"/>
</dbReference>
<gene>
    <name evidence="4" type="ORF">ACFOSX_12455</name>
</gene>
<dbReference type="InterPro" id="IPR016032">
    <property type="entry name" value="Sig_transdc_resp-reg_C-effctor"/>
</dbReference>
<proteinExistence type="predicted"/>
<feature type="DNA-binding region" description="OmpR/PhoB-type" evidence="2">
    <location>
        <begin position="1"/>
        <end position="74"/>
    </location>
</feature>
<sequence length="75" mass="8601">MQLSNKEVELLNILSESVNSIVKREELVKRVWEDHGVVVGRSLDTYIAKLRKKLSTDPSIKIRNIHGVGYKLEIN</sequence>